<dbReference type="GO" id="GO:0006355">
    <property type="term" value="P:regulation of DNA-templated transcription"/>
    <property type="evidence" value="ECO:0007669"/>
    <property type="project" value="UniProtKB-ARBA"/>
</dbReference>
<keyword evidence="4" id="KW-0677">Repeat</keyword>
<dbReference type="HOGENOM" id="CLU_469621_0_0_1"/>
<feature type="transmembrane region" description="Helical" evidence="8">
    <location>
        <begin position="536"/>
        <end position="557"/>
    </location>
</feature>
<dbReference type="STRING" id="4536.A0A0E0FI78"/>
<dbReference type="EnsemblPlants" id="ONIVA01G08700.1">
    <property type="protein sequence ID" value="ONIVA01G08700.1"/>
    <property type="gene ID" value="ONIVA01G08700"/>
</dbReference>
<evidence type="ECO:0000256" key="2">
    <source>
        <dbReference type="ARBA" id="ARBA00022448"/>
    </source>
</evidence>
<evidence type="ECO:0000256" key="4">
    <source>
        <dbReference type="ARBA" id="ARBA00022737"/>
    </source>
</evidence>
<reference evidence="10" key="2">
    <citation type="submission" date="2018-04" db="EMBL/GenBank/DDBJ databases">
        <title>OnivRS2 (Oryza nivara Reference Sequence Version 2).</title>
        <authorList>
            <person name="Zhang J."/>
            <person name="Kudrna D."/>
            <person name="Lee S."/>
            <person name="Talag J."/>
            <person name="Rajasekar S."/>
            <person name="Welchert J."/>
            <person name="Hsing Y.-I."/>
            <person name="Wing R.A."/>
        </authorList>
    </citation>
    <scope>NUCLEOTIDE SEQUENCE [LARGE SCALE GENOMIC DNA]</scope>
</reference>
<dbReference type="InterPro" id="IPR000425">
    <property type="entry name" value="MIP"/>
</dbReference>
<dbReference type="GO" id="GO:0016020">
    <property type="term" value="C:membrane"/>
    <property type="evidence" value="ECO:0007669"/>
    <property type="project" value="UniProtKB-SubCell"/>
</dbReference>
<evidence type="ECO:0000256" key="3">
    <source>
        <dbReference type="ARBA" id="ARBA00022692"/>
    </source>
</evidence>
<evidence type="ECO:0000259" key="9">
    <source>
        <dbReference type="Pfam" id="PF05687"/>
    </source>
</evidence>
<name>A0A0E0FI78_ORYNI</name>
<sequence length="581" mass="60562">MHVVATGKGGVKMPPVWTRARVWWVGGARGYKPPERMEVIGCSVSPSPCSSYQPSPRASYNASPTSSSFPSGASSPFLPHPNNMANGVDGNPILPWLKTLSNSPSSKKHPQLPPLLIHGGSISAPVTPPLSSPTARTPRMKTDWDESNVQPTWTGSNSPCVVNSTPPSPGRTMLPDPAWLADAIPVGNNSSRMCTPGQSGTCSPAIPGMAPHPDIHMMDALNEAFICVPCTDSKASTYFCRSLLLSSSSTAAMAVVVDGVSPPWSKEAVVHLLSGELVVVIDNFAIESGREMAGREDGAAAGAMEEGQDSKEVKCESSEDGSSSSSSSRCHGNDVISVQFMQKILAEILGTYFMIFAGCGAVVVNQSTGGAVTFPGICAVWGLVVTVLVYSVSHISGAHFNPAVTVAFATCGRFRWKQVPSYVVAQVLGSTMASLTLRVVFVGGGGGARGEHLFFGTTPAGSMAQAAALEFVISFFLMFVVSGVATDNRAIGELAGLAVGATVAVNVLFAGPVTGASMNPARSLGPAMVAGRYGGVWVYVAAPVSGTVCGAWAYNLLRFTDKPLRDIANTGSFLRRSSRRS</sequence>
<feature type="transmembrane region" description="Helical" evidence="8">
    <location>
        <begin position="344"/>
        <end position="364"/>
    </location>
</feature>
<keyword evidence="2" id="KW-0813">Transport</keyword>
<evidence type="ECO:0000256" key="5">
    <source>
        <dbReference type="ARBA" id="ARBA00022989"/>
    </source>
</evidence>
<dbReference type="Gene3D" id="1.20.1080.10">
    <property type="entry name" value="Glycerol uptake facilitator protein"/>
    <property type="match status" value="1"/>
</dbReference>
<dbReference type="PRINTS" id="PR00783">
    <property type="entry name" value="MINTRINSICP"/>
</dbReference>
<dbReference type="Gramene" id="ONIVA01G08700.1">
    <property type="protein sequence ID" value="ONIVA01G08700.1"/>
    <property type="gene ID" value="ONIVA01G08700"/>
</dbReference>
<feature type="transmembrane region" description="Helical" evidence="8">
    <location>
        <begin position="422"/>
        <end position="443"/>
    </location>
</feature>
<dbReference type="Pfam" id="PF00230">
    <property type="entry name" value="MIP"/>
    <property type="match status" value="1"/>
</dbReference>
<dbReference type="Proteomes" id="UP000006591">
    <property type="component" value="Chromosome 1"/>
</dbReference>
<protein>
    <recommendedName>
        <fullName evidence="9">BES1/BZR1 plant transcription factor N-terminal domain-containing protein</fullName>
    </recommendedName>
</protein>
<keyword evidence="6 8" id="KW-0472">Membrane</keyword>
<dbReference type="AlphaFoldDB" id="A0A0E0FI78"/>
<evidence type="ECO:0000256" key="7">
    <source>
        <dbReference type="SAM" id="MobiDB-lite"/>
    </source>
</evidence>
<feature type="compositionally biased region" description="Low complexity" evidence="7">
    <location>
        <begin position="53"/>
        <end position="76"/>
    </location>
</feature>
<evidence type="ECO:0000313" key="10">
    <source>
        <dbReference type="EnsemblPlants" id="ONIVA01G08700.1"/>
    </source>
</evidence>
<feature type="domain" description="BES1/BZR1 plant transcription factor N-terminal" evidence="9">
    <location>
        <begin position="29"/>
        <end position="100"/>
    </location>
</feature>
<comment type="subcellular location">
    <subcellularLocation>
        <location evidence="1">Membrane</location>
        <topology evidence="1">Multi-pass membrane protein</topology>
    </subcellularLocation>
</comment>
<feature type="region of interest" description="Disordered" evidence="7">
    <location>
        <begin position="295"/>
        <end position="330"/>
    </location>
</feature>
<reference evidence="10" key="1">
    <citation type="submission" date="2015-04" db="UniProtKB">
        <authorList>
            <consortium name="EnsemblPlants"/>
        </authorList>
    </citation>
    <scope>IDENTIFICATION</scope>
    <source>
        <strain evidence="10">SL10</strain>
    </source>
</reference>
<accession>A0A0E0FI78</accession>
<keyword evidence="11" id="KW-1185">Reference proteome</keyword>
<evidence type="ECO:0000256" key="8">
    <source>
        <dbReference type="SAM" id="Phobius"/>
    </source>
</evidence>
<dbReference type="Pfam" id="PF05687">
    <property type="entry name" value="BES1_N"/>
    <property type="match status" value="1"/>
</dbReference>
<dbReference type="SUPFAM" id="SSF81338">
    <property type="entry name" value="Aquaporin-like"/>
    <property type="match status" value="1"/>
</dbReference>
<feature type="transmembrane region" description="Helical" evidence="8">
    <location>
        <begin position="370"/>
        <end position="392"/>
    </location>
</feature>
<dbReference type="PROSITE" id="PS00221">
    <property type="entry name" value="MIP"/>
    <property type="match status" value="1"/>
</dbReference>
<feature type="transmembrane region" description="Helical" evidence="8">
    <location>
        <begin position="494"/>
        <end position="516"/>
    </location>
</feature>
<proteinExistence type="predicted"/>
<dbReference type="eggNOG" id="KOG0223">
    <property type="taxonomic scope" value="Eukaryota"/>
</dbReference>
<keyword evidence="5 8" id="KW-1133">Transmembrane helix</keyword>
<feature type="region of interest" description="Disordered" evidence="7">
    <location>
        <begin position="124"/>
        <end position="169"/>
    </location>
</feature>
<evidence type="ECO:0000313" key="11">
    <source>
        <dbReference type="Proteomes" id="UP000006591"/>
    </source>
</evidence>
<feature type="region of interest" description="Disordered" evidence="7">
    <location>
        <begin position="53"/>
        <end position="86"/>
    </location>
</feature>
<dbReference type="InterPro" id="IPR023271">
    <property type="entry name" value="Aquaporin-like"/>
</dbReference>
<organism evidence="10">
    <name type="scientific">Oryza nivara</name>
    <name type="common">Indian wild rice</name>
    <name type="synonym">Oryza sativa f. spontanea</name>
    <dbReference type="NCBI Taxonomy" id="4536"/>
    <lineage>
        <taxon>Eukaryota</taxon>
        <taxon>Viridiplantae</taxon>
        <taxon>Streptophyta</taxon>
        <taxon>Embryophyta</taxon>
        <taxon>Tracheophyta</taxon>
        <taxon>Spermatophyta</taxon>
        <taxon>Magnoliopsida</taxon>
        <taxon>Liliopsida</taxon>
        <taxon>Poales</taxon>
        <taxon>Poaceae</taxon>
        <taxon>BOP clade</taxon>
        <taxon>Oryzoideae</taxon>
        <taxon>Oryzeae</taxon>
        <taxon>Oryzinae</taxon>
        <taxon>Oryza</taxon>
    </lineage>
</organism>
<dbReference type="PANTHER" id="PTHR45724">
    <property type="entry name" value="AQUAPORIN NIP2-1"/>
    <property type="match status" value="1"/>
</dbReference>
<dbReference type="InterPro" id="IPR034294">
    <property type="entry name" value="Aquaporin_transptr"/>
</dbReference>
<dbReference type="GO" id="GO:0015267">
    <property type="term" value="F:channel activity"/>
    <property type="evidence" value="ECO:0007669"/>
    <property type="project" value="InterPro"/>
</dbReference>
<dbReference type="InterPro" id="IPR008540">
    <property type="entry name" value="BES1_N"/>
</dbReference>
<dbReference type="CDD" id="cd00333">
    <property type="entry name" value="MIP"/>
    <property type="match status" value="1"/>
</dbReference>
<feature type="transmembrane region" description="Helical" evidence="8">
    <location>
        <begin position="463"/>
        <end position="482"/>
    </location>
</feature>
<feature type="compositionally biased region" description="Polar residues" evidence="7">
    <location>
        <begin position="147"/>
        <end position="165"/>
    </location>
</feature>
<dbReference type="PANTHER" id="PTHR45724:SF51">
    <property type="entry name" value="AQUAPORIN NIP1-2"/>
    <property type="match status" value="1"/>
</dbReference>
<dbReference type="InterPro" id="IPR022357">
    <property type="entry name" value="MIP_CS"/>
</dbReference>
<feature type="compositionally biased region" description="Basic and acidic residues" evidence="7">
    <location>
        <begin position="308"/>
        <end position="317"/>
    </location>
</feature>
<evidence type="ECO:0000256" key="1">
    <source>
        <dbReference type="ARBA" id="ARBA00004141"/>
    </source>
</evidence>
<evidence type="ECO:0000256" key="6">
    <source>
        <dbReference type="ARBA" id="ARBA00023136"/>
    </source>
</evidence>
<keyword evidence="3 8" id="KW-0812">Transmembrane</keyword>